<reference evidence="2 3" key="1">
    <citation type="submission" date="2020-08" db="EMBL/GenBank/DDBJ databases">
        <title>Genomic Encyclopedia of Type Strains, Phase IV (KMG-IV): sequencing the most valuable type-strain genomes for metagenomic binning, comparative biology and taxonomic classification.</title>
        <authorList>
            <person name="Goeker M."/>
        </authorList>
    </citation>
    <scope>NUCLEOTIDE SEQUENCE [LARGE SCALE GENOMIC DNA]</scope>
    <source>
        <strain evidence="2 3">DSM 29007</strain>
    </source>
</reference>
<keyword evidence="1" id="KW-0732">Signal</keyword>
<proteinExistence type="predicted"/>
<evidence type="ECO:0000313" key="3">
    <source>
        <dbReference type="Proteomes" id="UP000582837"/>
    </source>
</evidence>
<comment type="caution">
    <text evidence="2">The sequence shown here is derived from an EMBL/GenBank/DDBJ whole genome shotgun (WGS) entry which is preliminary data.</text>
</comment>
<dbReference type="PROSITE" id="PS51257">
    <property type="entry name" value="PROKAR_LIPOPROTEIN"/>
    <property type="match status" value="1"/>
</dbReference>
<evidence type="ECO:0000313" key="2">
    <source>
        <dbReference type="EMBL" id="MBB6072127.1"/>
    </source>
</evidence>
<dbReference type="Pfam" id="PF00657">
    <property type="entry name" value="Lipase_GDSL"/>
    <property type="match status" value="1"/>
</dbReference>
<dbReference type="GO" id="GO:0016788">
    <property type="term" value="F:hydrolase activity, acting on ester bonds"/>
    <property type="evidence" value="ECO:0007669"/>
    <property type="project" value="InterPro"/>
</dbReference>
<evidence type="ECO:0008006" key="4">
    <source>
        <dbReference type="Google" id="ProtNLM"/>
    </source>
</evidence>
<keyword evidence="3" id="KW-1185">Reference proteome</keyword>
<feature type="chain" id="PRO_5032294603" description="SGNH/GDSL hydrolase family protein" evidence="1">
    <location>
        <begin position="28"/>
        <end position="439"/>
    </location>
</feature>
<dbReference type="Proteomes" id="UP000582837">
    <property type="component" value="Unassembled WGS sequence"/>
</dbReference>
<dbReference type="Gene3D" id="3.40.50.1110">
    <property type="entry name" value="SGNH hydrolase"/>
    <property type="match status" value="2"/>
</dbReference>
<dbReference type="RefSeq" id="WP_170034729.1">
    <property type="nucleotide sequence ID" value="NZ_JABDTL010000001.1"/>
</dbReference>
<organism evidence="2 3">
    <name type="scientific">Longimicrobium terrae</name>
    <dbReference type="NCBI Taxonomy" id="1639882"/>
    <lineage>
        <taxon>Bacteria</taxon>
        <taxon>Pseudomonadati</taxon>
        <taxon>Gemmatimonadota</taxon>
        <taxon>Longimicrobiia</taxon>
        <taxon>Longimicrobiales</taxon>
        <taxon>Longimicrobiaceae</taxon>
        <taxon>Longimicrobium</taxon>
    </lineage>
</organism>
<dbReference type="EMBL" id="JACHIA010000012">
    <property type="protein sequence ID" value="MBB6072127.1"/>
    <property type="molecule type" value="Genomic_DNA"/>
</dbReference>
<dbReference type="InterPro" id="IPR001087">
    <property type="entry name" value="GDSL"/>
</dbReference>
<dbReference type="SUPFAM" id="SSF52266">
    <property type="entry name" value="SGNH hydrolase"/>
    <property type="match status" value="1"/>
</dbReference>
<dbReference type="AlphaFoldDB" id="A0A841H273"/>
<gene>
    <name evidence="2" type="ORF">HNQ61_003788</name>
</gene>
<name>A0A841H273_9BACT</name>
<dbReference type="InterPro" id="IPR036514">
    <property type="entry name" value="SGNH_hydro_sf"/>
</dbReference>
<feature type="signal peptide" evidence="1">
    <location>
        <begin position="1"/>
        <end position="27"/>
    </location>
</feature>
<sequence length="439" mass="45577">MKKRSRTALRAAALAGAVLLGACVGDADELLAPVEPATGGALFQRYVSMGNSITAGYQSGGVNDTIQLRAYPVLLANKANATFTSPLVRFPGCPRPFAAPLGATGRIGTADTCVRSNAPAVIQNVAVPGERLLDLLRFPVAGDVPRLHTLLLGERTQVRHMIDAHPTFVSVWIGNNDALEASVGGILGPLSAGADSALTPLSKFQSQLNTLVDSIVFANPQGAMLIGVVNAIRAAPVLQPGAYFFLAASQTGGSYQGRPVNANCSPITGAGTPNPLSANMVSFQIVTAAGFPEINCDPNAYPVGDPRRGAYLLDTSEQAIVTARVNAFNAAIKAAADARGWLYVDPNVLLEDYRGRKATNGRYTFVRKCQDLATATTQAALTAAVGLSCPVTGATGEPNFFGSLISFDGVHPSTSAHVILANSFAAAINAKYNISLPTT</sequence>
<accession>A0A841H273</accession>
<protein>
    <recommendedName>
        <fullName evidence="4">SGNH/GDSL hydrolase family protein</fullName>
    </recommendedName>
</protein>
<evidence type="ECO:0000256" key="1">
    <source>
        <dbReference type="SAM" id="SignalP"/>
    </source>
</evidence>